<dbReference type="EMBL" id="ANPE02000200">
    <property type="protein sequence ID" value="EMY33115.1"/>
    <property type="molecule type" value="Genomic_DNA"/>
</dbReference>
<dbReference type="AlphaFoldDB" id="N1UVM3"/>
<feature type="domain" description="YhcG PDDEXK nuclease" evidence="1">
    <location>
        <begin position="1"/>
        <end position="80"/>
    </location>
</feature>
<keyword evidence="3" id="KW-1185">Reference proteome</keyword>
<dbReference type="Pfam" id="PF06250">
    <property type="entry name" value="YhcG_C"/>
    <property type="match status" value="1"/>
</dbReference>
<dbReference type="InterPro" id="IPR053148">
    <property type="entry name" value="PD-DEXK-like_domain"/>
</dbReference>
<name>N1UVM3_9MICC</name>
<organism evidence="2 3">
    <name type="scientific">Arthrobacter crystallopoietes BAB-32</name>
    <dbReference type="NCBI Taxonomy" id="1246476"/>
    <lineage>
        <taxon>Bacteria</taxon>
        <taxon>Bacillati</taxon>
        <taxon>Actinomycetota</taxon>
        <taxon>Actinomycetes</taxon>
        <taxon>Micrococcales</taxon>
        <taxon>Micrococcaceae</taxon>
        <taxon>Crystallibacter</taxon>
    </lineage>
</organism>
<evidence type="ECO:0000313" key="3">
    <source>
        <dbReference type="Proteomes" id="UP000010729"/>
    </source>
</evidence>
<dbReference type="PANTHER" id="PTHR30547:SF0">
    <property type="entry name" value="BLR8175 PROTEIN"/>
    <property type="match status" value="1"/>
</dbReference>
<evidence type="ECO:0000259" key="1">
    <source>
        <dbReference type="Pfam" id="PF06250"/>
    </source>
</evidence>
<comment type="caution">
    <text evidence="2">The sequence shown here is derived from an EMBL/GenBank/DDBJ whole genome shotgun (WGS) entry which is preliminary data.</text>
</comment>
<dbReference type="PANTHER" id="PTHR30547">
    <property type="entry name" value="UNCHARACTERIZED PROTEIN YHCG-RELATED"/>
    <property type="match status" value="1"/>
</dbReference>
<reference evidence="2 3" key="1">
    <citation type="journal article" date="2013" name="Genome Announc.">
        <title>Draft Genome Sequence of Arthrobacter crystallopoietes Strain BAB-32, Revealing Genes for Bioremediation.</title>
        <authorList>
            <person name="Joshi M.N."/>
            <person name="Pandit A.S."/>
            <person name="Sharma A."/>
            <person name="Pandya R.V."/>
            <person name="Desai S.M."/>
            <person name="Saxena A.K."/>
            <person name="Bagatharia S.B."/>
        </authorList>
    </citation>
    <scope>NUCLEOTIDE SEQUENCE [LARGE SCALE GENOMIC DNA]</scope>
    <source>
        <strain evidence="2 3">BAB-32</strain>
    </source>
</reference>
<gene>
    <name evidence="2" type="ORF">D477_016630</name>
</gene>
<evidence type="ECO:0000313" key="2">
    <source>
        <dbReference type="EMBL" id="EMY33115.1"/>
    </source>
</evidence>
<sequence length="108" mass="12166">MLFFHVEQLRYYVFELKTGRFQPEYAGKLNFYVAVVDDVLKRDAHNETVGILICGSKNDHTVRYTLGRSASPMAVSAYTYEQLSAEDRSLVPGVDKLTAAMDQLPDDG</sequence>
<dbReference type="InterPro" id="IPR009362">
    <property type="entry name" value="YhcG_C"/>
</dbReference>
<dbReference type="Proteomes" id="UP000010729">
    <property type="component" value="Unassembled WGS sequence"/>
</dbReference>
<accession>N1UVM3</accession>
<protein>
    <recommendedName>
        <fullName evidence="1">YhcG PDDEXK nuclease domain-containing protein</fullName>
    </recommendedName>
</protein>
<proteinExistence type="predicted"/>